<evidence type="ECO:0000256" key="1">
    <source>
        <dbReference type="SAM" id="MobiDB-lite"/>
    </source>
</evidence>
<feature type="compositionally biased region" description="Basic and acidic residues" evidence="1">
    <location>
        <begin position="361"/>
        <end position="377"/>
    </location>
</feature>
<feature type="compositionally biased region" description="Acidic residues" evidence="1">
    <location>
        <begin position="347"/>
        <end position="360"/>
    </location>
</feature>
<dbReference type="Proteomes" id="UP000007879">
    <property type="component" value="Unassembled WGS sequence"/>
</dbReference>
<feature type="region of interest" description="Disordered" evidence="1">
    <location>
        <begin position="347"/>
        <end position="377"/>
    </location>
</feature>
<organism evidence="2">
    <name type="scientific">Amphimedon queenslandica</name>
    <name type="common">Sponge</name>
    <dbReference type="NCBI Taxonomy" id="400682"/>
    <lineage>
        <taxon>Eukaryota</taxon>
        <taxon>Metazoa</taxon>
        <taxon>Porifera</taxon>
        <taxon>Demospongiae</taxon>
        <taxon>Heteroscleromorpha</taxon>
        <taxon>Haplosclerida</taxon>
        <taxon>Niphatidae</taxon>
        <taxon>Amphimedon</taxon>
    </lineage>
</organism>
<name>A0A1X7VAG9_AMPQE</name>
<reference evidence="2" key="2">
    <citation type="submission" date="2017-05" db="UniProtKB">
        <authorList>
            <consortium name="EnsemblMetazoa"/>
        </authorList>
    </citation>
    <scope>IDENTIFICATION</scope>
</reference>
<protein>
    <submittedName>
        <fullName evidence="2">Uncharacterized protein</fullName>
    </submittedName>
</protein>
<keyword evidence="3" id="KW-1185">Reference proteome</keyword>
<dbReference type="EnsemblMetazoa" id="XM_019994504.1">
    <property type="protein sequence ID" value="XP_019850063.1"/>
    <property type="gene ID" value="LOC109580918"/>
</dbReference>
<gene>
    <name evidence="2" type="primary">109580918</name>
</gene>
<dbReference type="InParanoid" id="A0A1X7VAG9"/>
<evidence type="ECO:0000313" key="2">
    <source>
        <dbReference type="EnsemblMetazoa" id="Aqu2.1.36522_001"/>
    </source>
</evidence>
<sequence>MTGKCPLADLLFVIEQHRKPDLQLIIKGCEEFLDYFRVTHYVSAIELGAAEYRVLTEDEYQMSISAGGSFGIEKLASLVTQQSFSSQKKSKASELKKIGIFTSDDKVERGSYGEAVVNVAIKSILTLVKTDFLHEAMSTALLKFIDSQSDKSNGPYLISCGLASGLFLAVDPETHAVKATTEVTQATHFQVIPSDDKYNEFYIAYHEEKGRVLRRRRYSVLAGDDPGSTVAMYLDAPVSVRGRNNGPLYMSDTVSDESSRFVLHSRIIHNKVSPVSISTWTNGTEMFYLNCSRRKFRIDGYLAVKRVRERGTNEDTYITACVSSRKYHDSSNVHMLFQLIPTYLVEDEPGSENYDDENEEELPKETEQFQIKESDTS</sequence>
<evidence type="ECO:0000313" key="3">
    <source>
        <dbReference type="Proteomes" id="UP000007879"/>
    </source>
</evidence>
<accession>A0A1X7VAG9</accession>
<dbReference type="KEGG" id="aqu:109580918"/>
<dbReference type="EnsemblMetazoa" id="Aqu2.1.36522_001">
    <property type="protein sequence ID" value="Aqu2.1.36522_001"/>
    <property type="gene ID" value="Aqu2.1.36522"/>
</dbReference>
<proteinExistence type="predicted"/>
<dbReference type="AlphaFoldDB" id="A0A1X7VAG9"/>
<reference evidence="3" key="1">
    <citation type="journal article" date="2010" name="Nature">
        <title>The Amphimedon queenslandica genome and the evolution of animal complexity.</title>
        <authorList>
            <person name="Srivastava M."/>
            <person name="Simakov O."/>
            <person name="Chapman J."/>
            <person name="Fahey B."/>
            <person name="Gauthier M.E."/>
            <person name="Mitros T."/>
            <person name="Richards G.S."/>
            <person name="Conaco C."/>
            <person name="Dacre M."/>
            <person name="Hellsten U."/>
            <person name="Larroux C."/>
            <person name="Putnam N.H."/>
            <person name="Stanke M."/>
            <person name="Adamska M."/>
            <person name="Darling A."/>
            <person name="Degnan S.M."/>
            <person name="Oakley T.H."/>
            <person name="Plachetzki D.C."/>
            <person name="Zhai Y."/>
            <person name="Adamski M."/>
            <person name="Calcino A."/>
            <person name="Cummins S.F."/>
            <person name="Goodstein D.M."/>
            <person name="Harris C."/>
            <person name="Jackson D.J."/>
            <person name="Leys S.P."/>
            <person name="Shu S."/>
            <person name="Woodcroft B.J."/>
            <person name="Vervoort M."/>
            <person name="Kosik K.S."/>
            <person name="Manning G."/>
            <person name="Degnan B.M."/>
            <person name="Rokhsar D.S."/>
        </authorList>
    </citation>
    <scope>NUCLEOTIDE SEQUENCE [LARGE SCALE GENOMIC DNA]</scope>
</reference>